<name>A0AA47MJ59_MERPO</name>
<dbReference type="EMBL" id="JAOPHQ010003985">
    <property type="protein sequence ID" value="KAK0141070.1"/>
    <property type="molecule type" value="Genomic_DNA"/>
</dbReference>
<dbReference type="Proteomes" id="UP001174136">
    <property type="component" value="Unassembled WGS sequence"/>
</dbReference>
<organism evidence="1 2">
    <name type="scientific">Merluccius polli</name>
    <name type="common">Benguela hake</name>
    <name type="synonym">Merluccius cadenati</name>
    <dbReference type="NCBI Taxonomy" id="89951"/>
    <lineage>
        <taxon>Eukaryota</taxon>
        <taxon>Metazoa</taxon>
        <taxon>Chordata</taxon>
        <taxon>Craniata</taxon>
        <taxon>Vertebrata</taxon>
        <taxon>Euteleostomi</taxon>
        <taxon>Actinopterygii</taxon>
        <taxon>Neopterygii</taxon>
        <taxon>Teleostei</taxon>
        <taxon>Neoteleostei</taxon>
        <taxon>Acanthomorphata</taxon>
        <taxon>Zeiogadaria</taxon>
        <taxon>Gadariae</taxon>
        <taxon>Gadiformes</taxon>
        <taxon>Gadoidei</taxon>
        <taxon>Merlucciidae</taxon>
        <taxon>Merluccius</taxon>
    </lineage>
</organism>
<dbReference type="AlphaFoldDB" id="A0AA47MJ59"/>
<evidence type="ECO:0000313" key="1">
    <source>
        <dbReference type="EMBL" id="KAK0141070.1"/>
    </source>
</evidence>
<evidence type="ECO:0008006" key="3">
    <source>
        <dbReference type="Google" id="ProtNLM"/>
    </source>
</evidence>
<protein>
    <recommendedName>
        <fullName evidence="3">Transposase</fullName>
    </recommendedName>
</protein>
<reference evidence="1" key="1">
    <citation type="journal article" date="2023" name="Front. Mar. Sci.">
        <title>A new Merluccius polli reference genome to investigate the effects of global change in West African waters.</title>
        <authorList>
            <person name="Mateo J.L."/>
            <person name="Blanco-Fernandez C."/>
            <person name="Garcia-Vazquez E."/>
            <person name="Machado-Schiaffino G."/>
        </authorList>
    </citation>
    <scope>NUCLEOTIDE SEQUENCE</scope>
    <source>
        <strain evidence="1">C29</strain>
        <tissue evidence="1">Fin</tissue>
    </source>
</reference>
<sequence>MRYFVHPGTGAHTQHIESAWQTYKEDIYRYTGNMTEKALKMNLRFIEWNHWLGKEHRKGILGRLFKDIRAFYKV</sequence>
<accession>A0AA47MJ59</accession>
<evidence type="ECO:0000313" key="2">
    <source>
        <dbReference type="Proteomes" id="UP001174136"/>
    </source>
</evidence>
<keyword evidence="2" id="KW-1185">Reference proteome</keyword>
<proteinExistence type="predicted"/>
<gene>
    <name evidence="1" type="ORF">N1851_021922</name>
</gene>
<comment type="caution">
    <text evidence="1">The sequence shown here is derived from an EMBL/GenBank/DDBJ whole genome shotgun (WGS) entry which is preliminary data.</text>
</comment>